<feature type="domain" description="ABC transporter" evidence="5">
    <location>
        <begin position="13"/>
        <end position="245"/>
    </location>
</feature>
<dbReference type="InterPro" id="IPR017871">
    <property type="entry name" value="ABC_transporter-like_CS"/>
</dbReference>
<proteinExistence type="inferred from homology"/>
<organism evidence="6 7">
    <name type="scientific">Hydrogenophilus thermoluteolus</name>
    <name type="common">Pseudomonas hydrogenothermophila</name>
    <dbReference type="NCBI Taxonomy" id="297"/>
    <lineage>
        <taxon>Bacteria</taxon>
        <taxon>Pseudomonadati</taxon>
        <taxon>Pseudomonadota</taxon>
        <taxon>Hydrogenophilia</taxon>
        <taxon>Hydrogenophilales</taxon>
        <taxon>Hydrogenophilaceae</taxon>
        <taxon>Hydrogenophilus</taxon>
    </lineage>
</organism>
<dbReference type="PROSITE" id="PS00211">
    <property type="entry name" value="ABC_TRANSPORTER_1"/>
    <property type="match status" value="1"/>
</dbReference>
<dbReference type="SMART" id="SM00382">
    <property type="entry name" value="AAA"/>
    <property type="match status" value="1"/>
</dbReference>
<evidence type="ECO:0000313" key="7">
    <source>
        <dbReference type="Proteomes" id="UP000262004"/>
    </source>
</evidence>
<comment type="similarity">
    <text evidence="1">Belongs to the ABC transporter superfamily.</text>
</comment>
<dbReference type="PROSITE" id="PS50893">
    <property type="entry name" value="ABC_TRANSPORTER_2"/>
    <property type="match status" value="1"/>
</dbReference>
<accession>A0A2Z6DVT9</accession>
<evidence type="ECO:0000256" key="4">
    <source>
        <dbReference type="ARBA" id="ARBA00022840"/>
    </source>
</evidence>
<dbReference type="InterPro" id="IPR003439">
    <property type="entry name" value="ABC_transporter-like_ATP-bd"/>
</dbReference>
<dbReference type="CDD" id="cd03230">
    <property type="entry name" value="ABC_DR_subfamily_A"/>
    <property type="match status" value="1"/>
</dbReference>
<dbReference type="InterPro" id="IPR027417">
    <property type="entry name" value="P-loop_NTPase"/>
</dbReference>
<dbReference type="RefSeq" id="WP_119334380.1">
    <property type="nucleotide sequence ID" value="NZ_AP018558.1"/>
</dbReference>
<evidence type="ECO:0000313" key="6">
    <source>
        <dbReference type="EMBL" id="BBD76553.1"/>
    </source>
</evidence>
<dbReference type="GO" id="GO:0016887">
    <property type="term" value="F:ATP hydrolysis activity"/>
    <property type="evidence" value="ECO:0007669"/>
    <property type="project" value="InterPro"/>
</dbReference>
<dbReference type="KEGG" id="htl:HPTL_0285"/>
<dbReference type="SUPFAM" id="SSF52540">
    <property type="entry name" value="P-loop containing nucleoside triphosphate hydrolases"/>
    <property type="match status" value="1"/>
</dbReference>
<gene>
    <name evidence="6" type="primary">nosF</name>
    <name evidence="6" type="ORF">HPTL_0285</name>
</gene>
<dbReference type="Proteomes" id="UP000262004">
    <property type="component" value="Chromosome"/>
</dbReference>
<keyword evidence="2" id="KW-0813">Transport</keyword>
<keyword evidence="7" id="KW-1185">Reference proteome</keyword>
<dbReference type="Pfam" id="PF00005">
    <property type="entry name" value="ABC_tran"/>
    <property type="match status" value="1"/>
</dbReference>
<protein>
    <submittedName>
        <fullName evidence="6">ABC transporter</fullName>
    </submittedName>
</protein>
<name>A0A2Z6DVT9_HYDTE</name>
<dbReference type="AlphaFoldDB" id="A0A2Z6DVT9"/>
<keyword evidence="4" id="KW-0067">ATP-binding</keyword>
<dbReference type="EMBL" id="AP018558">
    <property type="protein sequence ID" value="BBD76553.1"/>
    <property type="molecule type" value="Genomic_DNA"/>
</dbReference>
<dbReference type="PANTHER" id="PTHR43335:SF11">
    <property type="entry name" value="ABC TRANSPORTER RELATED"/>
    <property type="match status" value="1"/>
</dbReference>
<keyword evidence="3" id="KW-0547">Nucleotide-binding</keyword>
<dbReference type="GO" id="GO:0005524">
    <property type="term" value="F:ATP binding"/>
    <property type="evidence" value="ECO:0007669"/>
    <property type="project" value="UniProtKB-KW"/>
</dbReference>
<dbReference type="PANTHER" id="PTHR43335">
    <property type="entry name" value="ABC TRANSPORTER, ATP-BINDING PROTEIN"/>
    <property type="match status" value="1"/>
</dbReference>
<sequence length="328" mass="36758">MATDSTHSNDVVVRAEHVVRRFGTKVAVADVSFTVNRQERFALIGHNGAGKSTLFRMMLSLLPPSSGTITLFGEPVTGRDDANQRAVRRMIGYLPEQVVLYDNLTAEETLRYFAELKGVVVDAHEIAERLDEVGLLRVAKQPVRGFSKGMRQRLGLAQALLGEPKLLFLDEPTSGLDPMGIRDFYQLVDRWQARGTTVVVSSHILAEIELRADRIAILAQGRLVSVGSVFELRQQAALPARLWVQARDASAVATLIASAERLGVTVDERTEMGVWFLWPSEKKERALAWLLEQREHWLDWAWRDATLEEVFFALALKEQTRQAEAEVA</sequence>
<dbReference type="Gene3D" id="3.40.50.300">
    <property type="entry name" value="P-loop containing nucleotide triphosphate hydrolases"/>
    <property type="match status" value="1"/>
</dbReference>
<dbReference type="OrthoDB" id="5289537at2"/>
<evidence type="ECO:0000256" key="2">
    <source>
        <dbReference type="ARBA" id="ARBA00022448"/>
    </source>
</evidence>
<evidence type="ECO:0000256" key="1">
    <source>
        <dbReference type="ARBA" id="ARBA00005417"/>
    </source>
</evidence>
<dbReference type="InterPro" id="IPR003593">
    <property type="entry name" value="AAA+_ATPase"/>
</dbReference>
<evidence type="ECO:0000259" key="5">
    <source>
        <dbReference type="PROSITE" id="PS50893"/>
    </source>
</evidence>
<evidence type="ECO:0000256" key="3">
    <source>
        <dbReference type="ARBA" id="ARBA00022741"/>
    </source>
</evidence>
<reference evidence="6 7" key="1">
    <citation type="submission" date="2018-04" db="EMBL/GenBank/DDBJ databases">
        <title>Complete genome sequence of Hydrogenophilus thermoluteolus TH-1.</title>
        <authorList>
            <person name="Arai H."/>
        </authorList>
    </citation>
    <scope>NUCLEOTIDE SEQUENCE [LARGE SCALE GENOMIC DNA]</scope>
    <source>
        <strain evidence="6 7">TH-1</strain>
    </source>
</reference>